<dbReference type="GO" id="GO:0016747">
    <property type="term" value="F:acyltransferase activity, transferring groups other than amino-acyl groups"/>
    <property type="evidence" value="ECO:0007669"/>
    <property type="project" value="UniProtKB-ARBA"/>
</dbReference>
<comment type="similarity">
    <text evidence="1">Belongs to the plant acyltransferase family.</text>
</comment>
<dbReference type="AlphaFoldDB" id="A0A5J9U446"/>
<proteinExistence type="inferred from homology"/>
<dbReference type="Proteomes" id="UP000324897">
    <property type="component" value="Chromosome 7"/>
</dbReference>
<dbReference type="EMBL" id="RWGY01000029">
    <property type="protein sequence ID" value="TVU18325.1"/>
    <property type="molecule type" value="Genomic_DNA"/>
</dbReference>
<gene>
    <name evidence="4" type="ORF">EJB05_34415</name>
</gene>
<reference evidence="4 5" key="1">
    <citation type="journal article" date="2019" name="Sci. Rep.">
        <title>A high-quality genome of Eragrostis curvula grass provides insights into Poaceae evolution and supports new strategies to enhance forage quality.</title>
        <authorList>
            <person name="Carballo J."/>
            <person name="Santos B.A.C.M."/>
            <person name="Zappacosta D."/>
            <person name="Garbus I."/>
            <person name="Selva J.P."/>
            <person name="Gallo C.A."/>
            <person name="Diaz A."/>
            <person name="Albertini E."/>
            <person name="Caccamo M."/>
            <person name="Echenique V."/>
        </authorList>
    </citation>
    <scope>NUCLEOTIDE SEQUENCE [LARGE SCALE GENOMIC DNA]</scope>
    <source>
        <strain evidence="5">cv. Victoria</strain>
        <tissue evidence="4">Leaf</tissue>
    </source>
</reference>
<evidence type="ECO:0000313" key="5">
    <source>
        <dbReference type="Proteomes" id="UP000324897"/>
    </source>
</evidence>
<evidence type="ECO:0000256" key="2">
    <source>
        <dbReference type="ARBA" id="ARBA00022679"/>
    </source>
</evidence>
<protein>
    <submittedName>
        <fullName evidence="4">Uncharacterized protein</fullName>
    </submittedName>
</protein>
<dbReference type="OrthoDB" id="671439at2759"/>
<dbReference type="InterPro" id="IPR023213">
    <property type="entry name" value="CAT-like_dom_sf"/>
</dbReference>
<dbReference type="Pfam" id="PF02458">
    <property type="entry name" value="Transferase"/>
    <property type="match status" value="1"/>
</dbReference>
<comment type="caution">
    <text evidence="4">The sequence shown here is derived from an EMBL/GenBank/DDBJ whole genome shotgun (WGS) entry which is preliminary data.</text>
</comment>
<dbReference type="Gramene" id="TVU18325">
    <property type="protein sequence ID" value="TVU18325"/>
    <property type="gene ID" value="EJB05_34415"/>
</dbReference>
<evidence type="ECO:0000256" key="1">
    <source>
        <dbReference type="ARBA" id="ARBA00009861"/>
    </source>
</evidence>
<evidence type="ECO:0000313" key="4">
    <source>
        <dbReference type="EMBL" id="TVU18325.1"/>
    </source>
</evidence>
<keyword evidence="2" id="KW-0808">Transferase</keyword>
<organism evidence="4 5">
    <name type="scientific">Eragrostis curvula</name>
    <name type="common">weeping love grass</name>
    <dbReference type="NCBI Taxonomy" id="38414"/>
    <lineage>
        <taxon>Eukaryota</taxon>
        <taxon>Viridiplantae</taxon>
        <taxon>Streptophyta</taxon>
        <taxon>Embryophyta</taxon>
        <taxon>Tracheophyta</taxon>
        <taxon>Spermatophyta</taxon>
        <taxon>Magnoliopsida</taxon>
        <taxon>Liliopsida</taxon>
        <taxon>Poales</taxon>
        <taxon>Poaceae</taxon>
        <taxon>PACMAD clade</taxon>
        <taxon>Chloridoideae</taxon>
        <taxon>Eragrostideae</taxon>
        <taxon>Eragrostidinae</taxon>
        <taxon>Eragrostis</taxon>
    </lineage>
</organism>
<dbReference type="Gene3D" id="3.30.559.10">
    <property type="entry name" value="Chloramphenicol acetyltransferase-like domain"/>
    <property type="match status" value="2"/>
</dbReference>
<accession>A0A5J9U446</accession>
<evidence type="ECO:0000256" key="3">
    <source>
        <dbReference type="ARBA" id="ARBA00023315"/>
    </source>
</evidence>
<name>A0A5J9U446_9POAL</name>
<keyword evidence="5" id="KW-1185">Reference proteome</keyword>
<dbReference type="PANTHER" id="PTHR31642">
    <property type="entry name" value="TRICHOTHECENE 3-O-ACETYLTRANSFERASE"/>
    <property type="match status" value="1"/>
</dbReference>
<dbReference type="PANTHER" id="PTHR31642:SF138">
    <property type="entry name" value="PUTRESCINE HYDROXYCINNAMOYLTRANSFERASE 1"/>
    <property type="match status" value="1"/>
</dbReference>
<dbReference type="InterPro" id="IPR050317">
    <property type="entry name" value="Plant_Fungal_Acyltransferase"/>
</dbReference>
<keyword evidence="3" id="KW-0012">Acyltransferase</keyword>
<feature type="non-terminal residue" evidence="4">
    <location>
        <position position="1"/>
    </location>
</feature>
<sequence length="465" mass="49739">MAAAVAVEMVESCMVTPGEATPQHALWLSNLDLAYRSYTPVIFLYRRPSPAPAGELLSAAFSPGVLKAALSRVLVPYYPLAGRLAPHRAGRRPEIHCTGEGVLFVTARADATLDDIGCPATSDGLRRMFVPSAKEHAGVTLFKCGGVCLGTAVHHMAADGAAFSTFLYAWAAIVRGAGDGEAPVPPCLDRTLLRARSPPAVPFHHAEYSRRVSSSAAQPNNKKPVFQTAILPVSRDQVKALKHAIAAAGNNNNNNKKKASATTFAAVVAHVWRCACISLPHQRLVSRGTEDTRLYVTADARSRVRPPLPTSYLGSAALRTSAVAKVDDVVSSPLCATAGKVAGAVSAVNDEYMRSLLDFMEIEAGVSGAEAGMRSQGWFDPETDLVVVSYFGVVTYSTLDFGWGCPTFFCRANSIANGYVHLVPCGDHINVIVAMEPGRLSRFKQLFYEELQLTIASKAKHDSKL</sequence>